<reference evidence="3 4" key="1">
    <citation type="submission" date="2016-11" db="EMBL/GenBank/DDBJ databases">
        <title>Paenibacillus species isolates.</title>
        <authorList>
            <person name="Beno S.M."/>
        </authorList>
    </citation>
    <scope>NUCLEOTIDE SEQUENCE [LARGE SCALE GENOMIC DNA]</scope>
    <source>
        <strain evidence="3 4">FSL H8-0246</strain>
    </source>
</reference>
<dbReference type="CDD" id="cd00158">
    <property type="entry name" value="RHOD"/>
    <property type="match status" value="1"/>
</dbReference>
<evidence type="ECO:0000313" key="3">
    <source>
        <dbReference type="EMBL" id="OMF04726.1"/>
    </source>
</evidence>
<proteinExistence type="predicted"/>
<feature type="domain" description="Rhodanese" evidence="2">
    <location>
        <begin position="37"/>
        <end position="120"/>
    </location>
</feature>
<dbReference type="RefSeq" id="WP_076334300.1">
    <property type="nucleotide sequence ID" value="NZ_MRTJ01000030.1"/>
</dbReference>
<dbReference type="EMBL" id="MRTJ01000030">
    <property type="protein sequence ID" value="OMF04726.1"/>
    <property type="molecule type" value="Genomic_DNA"/>
</dbReference>
<dbReference type="Proteomes" id="UP000187134">
    <property type="component" value="Unassembled WGS sequence"/>
</dbReference>
<keyword evidence="1" id="KW-0812">Transmembrane</keyword>
<dbReference type="SUPFAM" id="SSF52821">
    <property type="entry name" value="Rhodanese/Cell cycle control phosphatase"/>
    <property type="match status" value="1"/>
</dbReference>
<dbReference type="AlphaFoldDB" id="A0A1R1BEH8"/>
<evidence type="ECO:0000259" key="2">
    <source>
        <dbReference type="PROSITE" id="PS50206"/>
    </source>
</evidence>
<gene>
    <name evidence="3" type="ORF">BK131_29745</name>
</gene>
<sequence>MIYVLIIVLILMYWIYKYIRFIRNVTVLSLKSNLILVPDHTKCLDIRDSSDFEKEHIPNSINISIGRLPYVWRKENLTPEDSVIILTNNYFKGIKAIRILRKQEFYDLYLLVGTITQFIEWSQSQQRNSEQFCNEYDWSSTHICSE</sequence>
<organism evidence="3 4">
    <name type="scientific">Paenibacillus amylolyticus</name>
    <dbReference type="NCBI Taxonomy" id="1451"/>
    <lineage>
        <taxon>Bacteria</taxon>
        <taxon>Bacillati</taxon>
        <taxon>Bacillota</taxon>
        <taxon>Bacilli</taxon>
        <taxon>Bacillales</taxon>
        <taxon>Paenibacillaceae</taxon>
        <taxon>Paenibacillus</taxon>
    </lineage>
</organism>
<comment type="caution">
    <text evidence="3">The sequence shown here is derived from an EMBL/GenBank/DDBJ whole genome shotgun (WGS) entry which is preliminary data.</text>
</comment>
<evidence type="ECO:0000313" key="4">
    <source>
        <dbReference type="Proteomes" id="UP000187134"/>
    </source>
</evidence>
<dbReference type="InterPro" id="IPR036873">
    <property type="entry name" value="Rhodanese-like_dom_sf"/>
</dbReference>
<dbReference type="PROSITE" id="PS50206">
    <property type="entry name" value="RHODANESE_3"/>
    <property type="match status" value="1"/>
</dbReference>
<accession>A0A1R1BEH8</accession>
<dbReference type="Pfam" id="PF00581">
    <property type="entry name" value="Rhodanese"/>
    <property type="match status" value="1"/>
</dbReference>
<feature type="transmembrane region" description="Helical" evidence="1">
    <location>
        <begin position="6"/>
        <end position="22"/>
    </location>
</feature>
<protein>
    <recommendedName>
        <fullName evidence="2">Rhodanese domain-containing protein</fullName>
    </recommendedName>
</protein>
<dbReference type="InterPro" id="IPR001763">
    <property type="entry name" value="Rhodanese-like_dom"/>
</dbReference>
<keyword evidence="1" id="KW-1133">Transmembrane helix</keyword>
<evidence type="ECO:0000256" key="1">
    <source>
        <dbReference type="SAM" id="Phobius"/>
    </source>
</evidence>
<dbReference type="Gene3D" id="3.40.250.10">
    <property type="entry name" value="Rhodanese-like domain"/>
    <property type="match status" value="1"/>
</dbReference>
<keyword evidence="1" id="KW-0472">Membrane</keyword>
<name>A0A1R1BEH8_PAEAM</name>